<protein>
    <submittedName>
        <fullName evidence="1">Uncharacterized protein</fullName>
    </submittedName>
</protein>
<comment type="caution">
    <text evidence="1">The sequence shown here is derived from an EMBL/GenBank/DDBJ whole genome shotgun (WGS) entry which is preliminary data.</text>
</comment>
<proteinExistence type="predicted"/>
<dbReference type="EMBL" id="JANHOG010001786">
    <property type="protein sequence ID" value="KAJ3531642.1"/>
    <property type="molecule type" value="Genomic_DNA"/>
</dbReference>
<dbReference type="Proteomes" id="UP001148662">
    <property type="component" value="Unassembled WGS sequence"/>
</dbReference>
<keyword evidence="2" id="KW-1185">Reference proteome</keyword>
<reference evidence="1" key="1">
    <citation type="submission" date="2022-07" db="EMBL/GenBank/DDBJ databases">
        <title>Genome Sequence of Phlebia brevispora.</title>
        <authorList>
            <person name="Buettner E."/>
        </authorList>
    </citation>
    <scope>NUCLEOTIDE SEQUENCE</scope>
    <source>
        <strain evidence="1">MPL23</strain>
    </source>
</reference>
<sequence length="213" mass="23793">MDRSYSITTPPSVVRPRHRNDRVASQIVRDSAGQEHLLLNFFVQGQVPGASTAHENESTWESVVNWTKDTTSQLSEMSLDEIVQGTKHYSEGAWDSCKRLFRFLSGDPLPSSRGPAPPVPETKEEKKEGGWKAALTGMFAGLRGSNRESSNIADDGPDGQLYTDGEVHADLIMNDQGQYEFRYLRIDIPDSSASNPKRVFVIPPNGTWESRRR</sequence>
<organism evidence="1 2">
    <name type="scientific">Phlebia brevispora</name>
    <dbReference type="NCBI Taxonomy" id="194682"/>
    <lineage>
        <taxon>Eukaryota</taxon>
        <taxon>Fungi</taxon>
        <taxon>Dikarya</taxon>
        <taxon>Basidiomycota</taxon>
        <taxon>Agaricomycotina</taxon>
        <taxon>Agaricomycetes</taxon>
        <taxon>Polyporales</taxon>
        <taxon>Meruliaceae</taxon>
        <taxon>Phlebia</taxon>
    </lineage>
</organism>
<accession>A0ACC1S441</accession>
<gene>
    <name evidence="1" type="ORF">NM688_g7546</name>
</gene>
<name>A0ACC1S441_9APHY</name>
<evidence type="ECO:0000313" key="2">
    <source>
        <dbReference type="Proteomes" id="UP001148662"/>
    </source>
</evidence>
<evidence type="ECO:0000313" key="1">
    <source>
        <dbReference type="EMBL" id="KAJ3531642.1"/>
    </source>
</evidence>